<organism evidence="1 2">
    <name type="scientific">Streptomyces bungoensis</name>
    <dbReference type="NCBI Taxonomy" id="285568"/>
    <lineage>
        <taxon>Bacteria</taxon>
        <taxon>Bacillati</taxon>
        <taxon>Actinomycetota</taxon>
        <taxon>Actinomycetes</taxon>
        <taxon>Kitasatosporales</taxon>
        <taxon>Streptomycetaceae</taxon>
        <taxon>Streptomyces</taxon>
    </lineage>
</organism>
<dbReference type="STRING" id="285568.AQJ66_19435"/>
<reference evidence="1 2" key="1">
    <citation type="submission" date="2015-10" db="EMBL/GenBank/DDBJ databases">
        <title>Draft genome sequence of Streptomyces bungoensis DSM 41781, type strain for the species Streptomyces bungoensis.</title>
        <authorList>
            <person name="Ruckert C."/>
            <person name="Winkler A."/>
            <person name="Kalinowski J."/>
            <person name="Kampfer P."/>
            <person name="Glaeser S."/>
        </authorList>
    </citation>
    <scope>NUCLEOTIDE SEQUENCE [LARGE SCALE GENOMIC DNA]</scope>
    <source>
        <strain evidence="1 2">DSM 41781</strain>
    </source>
</reference>
<dbReference type="AlphaFoldDB" id="A0A101SZL0"/>
<comment type="caution">
    <text evidence="1">The sequence shown here is derived from an EMBL/GenBank/DDBJ whole genome shotgun (WGS) entry which is preliminary data.</text>
</comment>
<protein>
    <submittedName>
        <fullName evidence="1">Uncharacterized protein</fullName>
    </submittedName>
</protein>
<proteinExistence type="predicted"/>
<evidence type="ECO:0000313" key="1">
    <source>
        <dbReference type="EMBL" id="KUN83076.1"/>
    </source>
</evidence>
<name>A0A101SZL0_9ACTN</name>
<evidence type="ECO:0000313" key="2">
    <source>
        <dbReference type="Proteomes" id="UP000053024"/>
    </source>
</evidence>
<accession>A0A101SZL0</accession>
<sequence>MFAALAVLHFLAERGRDLPSPDGFGVKDSLPDRTNGLRQQACDNLDLARGRGGDHWKAASRTFQSIPAFMEEGSLPGKNMSPAESAQHRAGYEAQLAAVSEDFPELFR</sequence>
<keyword evidence="2" id="KW-1185">Reference proteome</keyword>
<dbReference type="EMBL" id="LMWX01000031">
    <property type="protein sequence ID" value="KUN83076.1"/>
    <property type="molecule type" value="Genomic_DNA"/>
</dbReference>
<dbReference type="Proteomes" id="UP000053024">
    <property type="component" value="Unassembled WGS sequence"/>
</dbReference>
<gene>
    <name evidence="1" type="ORF">AQJ66_19435</name>
</gene>